<evidence type="ECO:0000259" key="2">
    <source>
        <dbReference type="PROSITE" id="PS50125"/>
    </source>
</evidence>
<feature type="domain" description="Guanylate cyclase" evidence="2">
    <location>
        <begin position="470"/>
        <end position="602"/>
    </location>
</feature>
<dbReference type="SMART" id="SM00044">
    <property type="entry name" value="CYCc"/>
    <property type="match status" value="1"/>
</dbReference>
<feature type="transmembrane region" description="Helical" evidence="1">
    <location>
        <begin position="405"/>
        <end position="429"/>
    </location>
</feature>
<dbReference type="InterPro" id="IPR007890">
    <property type="entry name" value="CHASE2"/>
</dbReference>
<evidence type="ECO:0000256" key="1">
    <source>
        <dbReference type="SAM" id="Phobius"/>
    </source>
</evidence>
<comment type="caution">
    <text evidence="3">The sequence shown here is derived from an EMBL/GenBank/DDBJ whole genome shotgun (WGS) entry which is preliminary data.</text>
</comment>
<dbReference type="Pfam" id="PF00211">
    <property type="entry name" value="Guanylate_cyc"/>
    <property type="match status" value="1"/>
</dbReference>
<dbReference type="Gene3D" id="3.30.70.1230">
    <property type="entry name" value="Nucleotide cyclase"/>
    <property type="match status" value="1"/>
</dbReference>
<dbReference type="InterPro" id="IPR029787">
    <property type="entry name" value="Nucleotide_cyclase"/>
</dbReference>
<evidence type="ECO:0000313" key="3">
    <source>
        <dbReference type="EMBL" id="MFC7410178.1"/>
    </source>
</evidence>
<dbReference type="PROSITE" id="PS50125">
    <property type="entry name" value="GUANYLATE_CYCLASE_2"/>
    <property type="match status" value="1"/>
</dbReference>
<feature type="transmembrane region" description="Helical" evidence="1">
    <location>
        <begin position="381"/>
        <end position="399"/>
    </location>
</feature>
<dbReference type="Pfam" id="PF05226">
    <property type="entry name" value="CHASE2"/>
    <property type="match status" value="1"/>
</dbReference>
<dbReference type="PANTHER" id="PTHR43081:SF1">
    <property type="entry name" value="ADENYLATE CYCLASE, TERMINAL-DIFFERENTIATION SPECIFIC"/>
    <property type="match status" value="1"/>
</dbReference>
<proteinExistence type="predicted"/>
<organism evidence="3 4">
    <name type="scientific">Hydrogenophaga atypica</name>
    <dbReference type="NCBI Taxonomy" id="249409"/>
    <lineage>
        <taxon>Bacteria</taxon>
        <taxon>Pseudomonadati</taxon>
        <taxon>Pseudomonadota</taxon>
        <taxon>Betaproteobacteria</taxon>
        <taxon>Burkholderiales</taxon>
        <taxon>Comamonadaceae</taxon>
        <taxon>Hydrogenophaga</taxon>
    </lineage>
</organism>
<protein>
    <submittedName>
        <fullName evidence="3">CHASE2 domain-containing protein</fullName>
    </submittedName>
</protein>
<sequence length="717" mass="77995">MRHVLRQLRRLYFFAPLLAVALVCGLMLADPPLVRTLRHALWDQYQRLQPRVYQDTAVRVVDIDEASLAKIGQWPWPRYRIAQLVERLHSLEAAAVGFDVVFAEPDRTTPAAVSRDWPLPAAVREQIAALPDNDDLLARQLKSANVVLGFSLEREGPGTVPPFMPLVAPVAMGGAPQPFVHRFGSVVAPLPVLSSSAAAAGALTFVPDDDGVVRRVPLVLRVGDQLVPSLVTELLRIGQGADNYLVRMGPSSNPGIAELRIGQVVVPTTRTGEAWVHYATERQQRLIPAWKLLAGEVTPADVQGRLVLVGSSAQGLMDLRFSPLGGVIPGVEAHAQILEQALTDSYLYRPGWAVAVEAITLVVAGLGIGLLALYAGVLWSALATVAALGATIWGGWYAFSAQHLLLDSIVPSIGIFTAFLLGSMVHHFASERRQRWVRQAFSRYVSPNLVKHIVDNPDSLELGGQRLTCSFVFTDLAGFTSLMEKIDPGEAVALLNRYLDEMIHIAFAHEGTLDRIVGDAVAIMFSAPVHQPDHQKRAYDCALAMQRYATQYALDLQAKGIPFGHTRIGVHCGEVIVGNFGGSTIFDYRALGDPVNTAARLESVNKHLGTRVCLSEDVVAGVPGVLARRVGRLTLKGKTRALLVWQPLNDGLAHDEAEAAALPAYEHAYDLMAAGNPDALDAFEHLAHERPDDPLVQLHLRRLRRGESGEVIVMTDK</sequence>
<dbReference type="InterPro" id="IPR001054">
    <property type="entry name" value="A/G_cyclase"/>
</dbReference>
<keyword evidence="1" id="KW-1133">Transmembrane helix</keyword>
<gene>
    <name evidence="3" type="ORF">ACFQPB_15020</name>
</gene>
<dbReference type="InterPro" id="IPR050697">
    <property type="entry name" value="Adenylyl/Guanylyl_Cyclase_3/4"/>
</dbReference>
<accession>A0ABW2QL97</accession>
<dbReference type="RefSeq" id="WP_382224862.1">
    <property type="nucleotide sequence ID" value="NZ_JBHTCA010000012.1"/>
</dbReference>
<keyword evidence="4" id="KW-1185">Reference proteome</keyword>
<keyword evidence="1" id="KW-0472">Membrane</keyword>
<dbReference type="Proteomes" id="UP001596501">
    <property type="component" value="Unassembled WGS sequence"/>
</dbReference>
<dbReference type="CDD" id="cd07302">
    <property type="entry name" value="CHD"/>
    <property type="match status" value="1"/>
</dbReference>
<evidence type="ECO:0000313" key="4">
    <source>
        <dbReference type="Proteomes" id="UP001596501"/>
    </source>
</evidence>
<keyword evidence="1" id="KW-0812">Transmembrane</keyword>
<dbReference type="SUPFAM" id="SSF55073">
    <property type="entry name" value="Nucleotide cyclase"/>
    <property type="match status" value="1"/>
</dbReference>
<dbReference type="SMART" id="SM01080">
    <property type="entry name" value="CHASE2"/>
    <property type="match status" value="1"/>
</dbReference>
<reference evidence="4" key="1">
    <citation type="journal article" date="2019" name="Int. J. Syst. Evol. Microbiol.">
        <title>The Global Catalogue of Microorganisms (GCM) 10K type strain sequencing project: providing services to taxonomists for standard genome sequencing and annotation.</title>
        <authorList>
            <consortium name="The Broad Institute Genomics Platform"/>
            <consortium name="The Broad Institute Genome Sequencing Center for Infectious Disease"/>
            <person name="Wu L."/>
            <person name="Ma J."/>
        </authorList>
    </citation>
    <scope>NUCLEOTIDE SEQUENCE [LARGE SCALE GENOMIC DNA]</scope>
    <source>
        <strain evidence="4">CGMCC 1.12371</strain>
    </source>
</reference>
<dbReference type="EMBL" id="JBHTCA010000012">
    <property type="protein sequence ID" value="MFC7410178.1"/>
    <property type="molecule type" value="Genomic_DNA"/>
</dbReference>
<feature type="transmembrane region" description="Helical" evidence="1">
    <location>
        <begin position="352"/>
        <end position="374"/>
    </location>
</feature>
<dbReference type="PANTHER" id="PTHR43081">
    <property type="entry name" value="ADENYLATE CYCLASE, TERMINAL-DIFFERENTIATION SPECIFIC-RELATED"/>
    <property type="match status" value="1"/>
</dbReference>
<name>A0ABW2QL97_9BURK</name>